<accession>A0A174P7X3</accession>
<dbReference type="RefSeq" id="WP_055299978.1">
    <property type="nucleotide sequence ID" value="NZ_CZAP01000008.1"/>
</dbReference>
<dbReference type="Proteomes" id="UP000095576">
    <property type="component" value="Unassembled WGS sequence"/>
</dbReference>
<dbReference type="SUPFAM" id="SSF54001">
    <property type="entry name" value="Cysteine proteinases"/>
    <property type="match status" value="1"/>
</dbReference>
<reference evidence="1 2" key="1">
    <citation type="submission" date="2015-09" db="EMBL/GenBank/DDBJ databases">
        <authorList>
            <consortium name="Pathogen Informatics"/>
        </authorList>
    </citation>
    <scope>NUCLEOTIDE SEQUENCE [LARGE SCALE GENOMIC DNA]</scope>
    <source>
        <strain evidence="1 2">2789STDY5834899</strain>
    </source>
</reference>
<sequence>MMKLKTYIPLILVLLLMLACDKVTNNYYTEDPETQNSPDFEPGEWLTEARSLCYYGLLDDGYSLYPGWLLQADGVKRAYSDSEFAQKFITDDMGISMRNPGAGTCFTLRMDESPVCHAAVFNATVPEGLTDELIHLTYPVKWNIDALLHWHADKPVELAWTLLLEGDTVDHFTQQFNCRSLHCYIPDPVLLQKENQQKINLIKQSDFGSYPVRENDEVLCPQTGAFLMGYIDEHSALVEQLKKEILNDGYLPTISGMASPNSEQLLNSTARAFTYLMMKHRIFYTVSDGGQLQSPNYTADVQYIRTIDDIFHNQQGYCMELSAAFASWCINQGVKCTVEFVPGHAVNRLYDREGKAYPVDLTMLASSMAQFPILSDSPGATDFANVDRFYTILMTRSQQDEINTYQQGRQDDPVNYSTIDVYRLRQWLPSFNIGGNYLHTRAAAVEEDALQIVENPVWNIDNNLNFEK</sequence>
<dbReference type="PROSITE" id="PS51257">
    <property type="entry name" value="PROKAR_LIPOPROTEIN"/>
    <property type="match status" value="1"/>
</dbReference>
<dbReference type="AlphaFoldDB" id="A0A174P7X3"/>
<evidence type="ECO:0000313" key="1">
    <source>
        <dbReference type="EMBL" id="CUP57022.1"/>
    </source>
</evidence>
<name>A0A174P7X3_BACT4</name>
<dbReference type="InterPro" id="IPR038765">
    <property type="entry name" value="Papain-like_cys_pep_sf"/>
</dbReference>
<protein>
    <submittedName>
        <fullName evidence="1">Uncharacterized protein</fullName>
    </submittedName>
</protein>
<evidence type="ECO:0000313" key="2">
    <source>
        <dbReference type="Proteomes" id="UP000095576"/>
    </source>
</evidence>
<proteinExistence type="predicted"/>
<gene>
    <name evidence="1" type="ORF">ERS852511_02522</name>
</gene>
<dbReference type="EMBL" id="CZAP01000008">
    <property type="protein sequence ID" value="CUP57022.1"/>
    <property type="molecule type" value="Genomic_DNA"/>
</dbReference>
<organism evidence="1 2">
    <name type="scientific">Bacteroides thetaiotaomicron</name>
    <dbReference type="NCBI Taxonomy" id="818"/>
    <lineage>
        <taxon>Bacteria</taxon>
        <taxon>Pseudomonadati</taxon>
        <taxon>Bacteroidota</taxon>
        <taxon>Bacteroidia</taxon>
        <taxon>Bacteroidales</taxon>
        <taxon>Bacteroidaceae</taxon>
        <taxon>Bacteroides</taxon>
    </lineage>
</organism>